<dbReference type="PROSITE" id="PS51257">
    <property type="entry name" value="PROKAR_LIPOPROTEIN"/>
    <property type="match status" value="1"/>
</dbReference>
<evidence type="ECO:0000313" key="2">
    <source>
        <dbReference type="EMBL" id="MDN3239039.1"/>
    </source>
</evidence>
<comment type="caution">
    <text evidence="3">The sequence shown here is derived from an EMBL/GenBank/DDBJ whole genome shotgun (WGS) entry which is preliminary data.</text>
</comment>
<feature type="signal peptide" evidence="1">
    <location>
        <begin position="1"/>
        <end position="20"/>
    </location>
</feature>
<name>A0ABT7YNI0_9ACTN</name>
<keyword evidence="4" id="KW-1185">Reference proteome</keyword>
<proteinExistence type="predicted"/>
<keyword evidence="1" id="KW-0732">Signal</keyword>
<protein>
    <recommendedName>
        <fullName evidence="5">DUF4333 domain-containing protein</fullName>
    </recommendedName>
</protein>
<accession>A0ABT7YNI0</accession>
<evidence type="ECO:0008006" key="5">
    <source>
        <dbReference type="Google" id="ProtNLM"/>
    </source>
</evidence>
<evidence type="ECO:0000313" key="4">
    <source>
        <dbReference type="Proteomes" id="UP001171902"/>
    </source>
</evidence>
<sequence length="122" mass="12362">MRPHHLAAPALAAIAAALLAACGDEPAPAMTTTGEQVAESVVRTLEVQTGVVFEADCGDEEGLVVADDLEVPCTVVDPATGVEQDATAVLEIIGRNEGWRTRVEIAEGPSAASPTGPEGGSD</sequence>
<feature type="chain" id="PRO_5045032384" description="DUF4333 domain-containing protein" evidence="1">
    <location>
        <begin position="21"/>
        <end position="122"/>
    </location>
</feature>
<organism evidence="3 4">
    <name type="scientific">Glycomyces tritici</name>
    <dbReference type="NCBI Taxonomy" id="2665176"/>
    <lineage>
        <taxon>Bacteria</taxon>
        <taxon>Bacillati</taxon>
        <taxon>Actinomycetota</taxon>
        <taxon>Actinomycetes</taxon>
        <taxon>Glycomycetales</taxon>
        <taxon>Glycomycetaceae</taxon>
        <taxon>Glycomyces</taxon>
    </lineage>
</organism>
<dbReference type="EMBL" id="JAUEMJ010000003">
    <property type="protein sequence ID" value="MDN3240201.1"/>
    <property type="molecule type" value="Genomic_DNA"/>
</dbReference>
<evidence type="ECO:0000313" key="3">
    <source>
        <dbReference type="EMBL" id="MDN3240201.1"/>
    </source>
</evidence>
<dbReference type="Proteomes" id="UP001171902">
    <property type="component" value="Unassembled WGS sequence"/>
</dbReference>
<evidence type="ECO:0000256" key="1">
    <source>
        <dbReference type="SAM" id="SignalP"/>
    </source>
</evidence>
<reference evidence="3" key="1">
    <citation type="submission" date="2023-06" db="EMBL/GenBank/DDBJ databases">
        <title>Gycomyces niveus sp.nov., a novel actinomycete isolated from soil in Shouguang.</title>
        <authorList>
            <person name="Yang X."/>
            <person name="Zhao J."/>
        </authorList>
    </citation>
    <scope>NUCLEOTIDE SEQUENCE</scope>
    <source>
        <strain evidence="3">NEAU C2</strain>
    </source>
</reference>
<dbReference type="RefSeq" id="WP_289955446.1">
    <property type="nucleotide sequence ID" value="NZ_JAUEMJ010000001.1"/>
</dbReference>
<dbReference type="EMBL" id="JAUEMJ010000001">
    <property type="protein sequence ID" value="MDN3239039.1"/>
    <property type="molecule type" value="Genomic_DNA"/>
</dbReference>
<gene>
    <name evidence="2" type="ORF">QWI33_04835</name>
    <name evidence="3" type="ORF">QWI33_10735</name>
</gene>